<gene>
    <name evidence="4" type="ORF">ACFQQG_12930</name>
</gene>
<reference evidence="4 5" key="1">
    <citation type="journal article" date="2019" name="Int. J. Syst. Evol. Microbiol.">
        <title>The Global Catalogue of Microorganisms (GCM) 10K type strain sequencing project: providing services to taxonomists for standard genome sequencing and annotation.</title>
        <authorList>
            <consortium name="The Broad Institute Genomics Platform"/>
            <consortium name="The Broad Institute Genome Sequencing Center for Infectious Disease"/>
            <person name="Wu L."/>
            <person name="Ma J."/>
        </authorList>
    </citation>
    <scope>NUCLEOTIDE SEQUENCE [LARGE SCALE GENOMIC DNA]</scope>
    <source>
        <strain evidence="4 5">JCM 30072</strain>
    </source>
</reference>
<organism evidence="4 5">
    <name type="scientific">Halovenus salina</name>
    <dbReference type="NCBI Taxonomy" id="1510225"/>
    <lineage>
        <taxon>Archaea</taxon>
        <taxon>Methanobacteriati</taxon>
        <taxon>Methanobacteriota</taxon>
        <taxon>Stenosarchaea group</taxon>
        <taxon>Halobacteria</taxon>
        <taxon>Halobacteriales</taxon>
        <taxon>Haloarculaceae</taxon>
        <taxon>Halovenus</taxon>
    </lineage>
</organism>
<evidence type="ECO:0000259" key="3">
    <source>
        <dbReference type="PROSITE" id="PS01031"/>
    </source>
</evidence>
<dbReference type="Gene3D" id="2.60.40.790">
    <property type="match status" value="1"/>
</dbReference>
<comment type="similarity">
    <text evidence="1 2">Belongs to the small heat shock protein (HSP20) family.</text>
</comment>
<keyword evidence="5" id="KW-1185">Reference proteome</keyword>
<evidence type="ECO:0000313" key="4">
    <source>
        <dbReference type="EMBL" id="MFC7058909.1"/>
    </source>
</evidence>
<accession>A0ABD5W3B7</accession>
<sequence>MIQDIGESVGSSLFETVGRMFGRAQEQRPLPADLYESDDAFLAVFDAPGAHPADVQVKYEEDAVVVRVDRFRDFYDGFEMQFPGRGLTLDGRIELPSESDVEPAAASATLTDDGTLRVHVPKVSTKTTDDS</sequence>
<evidence type="ECO:0000256" key="1">
    <source>
        <dbReference type="PROSITE-ProRule" id="PRU00285"/>
    </source>
</evidence>
<feature type="domain" description="SHSP" evidence="3">
    <location>
        <begin position="23"/>
        <end position="131"/>
    </location>
</feature>
<dbReference type="Pfam" id="PF00011">
    <property type="entry name" value="HSP20"/>
    <property type="match status" value="1"/>
</dbReference>
<evidence type="ECO:0000313" key="5">
    <source>
        <dbReference type="Proteomes" id="UP001596445"/>
    </source>
</evidence>
<comment type="caution">
    <text evidence="4">The sequence shown here is derived from an EMBL/GenBank/DDBJ whole genome shotgun (WGS) entry which is preliminary data.</text>
</comment>
<dbReference type="SUPFAM" id="SSF49764">
    <property type="entry name" value="HSP20-like chaperones"/>
    <property type="match status" value="1"/>
</dbReference>
<name>A0ABD5W3B7_9EURY</name>
<dbReference type="GeneID" id="76630982"/>
<dbReference type="EMBL" id="JBHSZI010000001">
    <property type="protein sequence ID" value="MFC7058909.1"/>
    <property type="molecule type" value="Genomic_DNA"/>
</dbReference>
<dbReference type="AlphaFoldDB" id="A0ABD5W3B7"/>
<dbReference type="RefSeq" id="WP_267161641.1">
    <property type="nucleotide sequence ID" value="NZ_CP112972.1"/>
</dbReference>
<dbReference type="InterPro" id="IPR008978">
    <property type="entry name" value="HSP20-like_chaperone"/>
</dbReference>
<proteinExistence type="inferred from homology"/>
<dbReference type="Proteomes" id="UP001596445">
    <property type="component" value="Unassembled WGS sequence"/>
</dbReference>
<protein>
    <submittedName>
        <fullName evidence="4">Hsp20/alpha crystallin family protein</fullName>
    </submittedName>
</protein>
<dbReference type="CDD" id="cd06464">
    <property type="entry name" value="ACD_sHsps-like"/>
    <property type="match status" value="1"/>
</dbReference>
<dbReference type="PROSITE" id="PS01031">
    <property type="entry name" value="SHSP"/>
    <property type="match status" value="1"/>
</dbReference>
<dbReference type="InterPro" id="IPR002068">
    <property type="entry name" value="A-crystallin/Hsp20_dom"/>
</dbReference>
<evidence type="ECO:0000256" key="2">
    <source>
        <dbReference type="RuleBase" id="RU003616"/>
    </source>
</evidence>